<dbReference type="HOGENOM" id="CLU_2218125_0_0_4"/>
<accession>A3NW72</accession>
<organism evidence="1 2">
    <name type="scientific">Burkholderia pseudomallei (strain 1106a)</name>
    <dbReference type="NCBI Taxonomy" id="357348"/>
    <lineage>
        <taxon>Bacteria</taxon>
        <taxon>Pseudomonadati</taxon>
        <taxon>Pseudomonadota</taxon>
        <taxon>Betaproteobacteria</taxon>
        <taxon>Burkholderiales</taxon>
        <taxon>Burkholderiaceae</taxon>
        <taxon>Burkholderia</taxon>
        <taxon>pseudomallei group</taxon>
    </lineage>
</organism>
<protein>
    <submittedName>
        <fullName evidence="1">Uncharacterized protein</fullName>
    </submittedName>
</protein>
<dbReference type="RefSeq" id="WP_004536465.1">
    <property type="nucleotide sequence ID" value="NC_009076.1"/>
</dbReference>
<evidence type="ECO:0000313" key="2">
    <source>
        <dbReference type="Proteomes" id="UP000006738"/>
    </source>
</evidence>
<gene>
    <name evidence="1" type="ordered locus">BURPS1106A_2329</name>
</gene>
<dbReference type="EMBL" id="CP000572">
    <property type="protein sequence ID" value="ABN89589.1"/>
    <property type="molecule type" value="Genomic_DNA"/>
</dbReference>
<reference evidence="1 2" key="1">
    <citation type="submission" date="2007-02" db="EMBL/GenBank/DDBJ databases">
        <authorList>
            <person name="DeShazer D."/>
            <person name="Woods D.E."/>
            <person name="Nierman W.C."/>
        </authorList>
    </citation>
    <scope>NUCLEOTIDE SEQUENCE [LARGE SCALE GENOMIC DNA]</scope>
    <source>
        <strain evidence="1 2">1106a</strain>
    </source>
</reference>
<name>A3NW72_BURP0</name>
<evidence type="ECO:0000313" key="1">
    <source>
        <dbReference type="EMBL" id="ABN89589.1"/>
    </source>
</evidence>
<sequence>MREPTADVASLPSPIHPGVIRVSGGVYGGIRRCAEIGIRMPDRAAMRAVGVRRGYRQAKSSIGRAPRLASVLSAARVAAACDGGRAACGRVPRRTTAARAPHEGA</sequence>
<dbReference type="KEGG" id="bpl:BURPS1106A_2329"/>
<dbReference type="AlphaFoldDB" id="A3NW72"/>
<proteinExistence type="predicted"/>
<dbReference type="Proteomes" id="UP000006738">
    <property type="component" value="Chromosome I"/>
</dbReference>